<dbReference type="InterPro" id="IPR009003">
    <property type="entry name" value="Peptidase_S1_PA"/>
</dbReference>
<feature type="coiled-coil region" evidence="8">
    <location>
        <begin position="411"/>
        <end position="442"/>
    </location>
</feature>
<dbReference type="InterPro" id="IPR043504">
    <property type="entry name" value="Peptidase_S1_PA_chymotrypsin"/>
</dbReference>
<name>A0A412TYQ8_9BACT</name>
<keyword evidence="4" id="KW-0732">Signal</keyword>
<reference evidence="9 10" key="1">
    <citation type="submission" date="2018-08" db="EMBL/GenBank/DDBJ databases">
        <title>A genome reference for cultivated species of the human gut microbiota.</title>
        <authorList>
            <person name="Zou Y."/>
            <person name="Xue W."/>
            <person name="Luo G."/>
        </authorList>
    </citation>
    <scope>NUCLEOTIDE SEQUENCE [LARGE SCALE GENOMIC DNA]</scope>
    <source>
        <strain evidence="9 10">AF16-14</strain>
    </source>
</reference>
<accession>A0A412TYQ8</accession>
<dbReference type="RefSeq" id="WP_118159852.1">
    <property type="nucleotide sequence ID" value="NZ_QRYC01000001.1"/>
</dbReference>
<dbReference type="PANTHER" id="PTHR38469:SF1">
    <property type="entry name" value="PERIPLASMIC PEPTIDASE SUBFAMILY S1B"/>
    <property type="match status" value="1"/>
</dbReference>
<evidence type="ECO:0000256" key="1">
    <source>
        <dbReference type="ARBA" id="ARBA00010491"/>
    </source>
</evidence>
<keyword evidence="3 7" id="KW-0645">Protease</keyword>
<dbReference type="PROSITE" id="PS51257">
    <property type="entry name" value="PROKAR_LIPOPROTEIN"/>
    <property type="match status" value="1"/>
</dbReference>
<dbReference type="EMBL" id="QRYC01000001">
    <property type="protein sequence ID" value="RGU58964.1"/>
    <property type="molecule type" value="Genomic_DNA"/>
</dbReference>
<dbReference type="InterPro" id="IPR019500">
    <property type="entry name" value="Pep_S46"/>
</dbReference>
<dbReference type="Gene3D" id="2.40.10.10">
    <property type="entry name" value="Trypsin-like serine proteases"/>
    <property type="match status" value="1"/>
</dbReference>
<evidence type="ECO:0000313" key="9">
    <source>
        <dbReference type="EMBL" id="RGU58964.1"/>
    </source>
</evidence>
<keyword evidence="8" id="KW-0175">Coiled coil</keyword>
<evidence type="ECO:0000256" key="3">
    <source>
        <dbReference type="ARBA" id="ARBA00022670"/>
    </source>
</evidence>
<protein>
    <recommendedName>
        <fullName evidence="7">Dipeptidyl-peptidase</fullName>
        <ecNumber evidence="7">3.4.14.-</ecNumber>
    </recommendedName>
</protein>
<dbReference type="SUPFAM" id="SSF50494">
    <property type="entry name" value="Trypsin-like serine proteases"/>
    <property type="match status" value="1"/>
</dbReference>
<dbReference type="GO" id="GO:0070009">
    <property type="term" value="F:serine-type aminopeptidase activity"/>
    <property type="evidence" value="ECO:0007669"/>
    <property type="project" value="UniProtKB-UniRule"/>
</dbReference>
<dbReference type="GO" id="GO:0008239">
    <property type="term" value="F:dipeptidyl-peptidase activity"/>
    <property type="evidence" value="ECO:0007669"/>
    <property type="project" value="UniProtKB-UniRule"/>
</dbReference>
<proteinExistence type="inferred from homology"/>
<sequence length="717" mass="81687">MKKKALFLVLALWMSWIGCYADEGMWIPMLLKKYNIEDMQKEGFKLTAEDIYDINKASLKDAVIGLGREGQPFFHFCTGEIISNEGLVVTNHHCSFDMIQNHSSLEHNYLRDGFWAKTKAEELANPGVTASILVRMEDVTEKVKAQLSPEMTEQEKNAKITSICKQLEAEAVKGTNLMANIKPYFNGNQYFMSVFKIYKDVRLVGAPPSAIGKFGGDTDNWMWPRHTGDFSVLRIYADANNEPAAYSADNKPYRPATFFKISNKGIQEGDFTMVFGYPGTTNEYLTSYAIEQLQNIENPHKIAIRTAKLNIINDAMESDELLRIKYASKAASVANAWKKWQGETKGLKRFNTIALKQQQEKEFLQWAADKKEYNSLLNQYKELYQKRKDLILAASYLNEAGKRGAEIVGWAADIYKKLNVSAEKLEEAKEQLKAGAEEFYKDYDAATDQKILVEMLRLYNQNLTPDWIPEEVQLANRKKGIEAYVQTLFSKSILADQENTMKLIAQATPDTYKKLEKDPAYRLSLSMNTFYAQNIFPELAKIEKEITRLNQIWLAGLMEMQPDKTFYADANSTLRVAYGKVQGYSPCDAVYYKHYTTLNGIMEKDNPEIYDYNVPQRLREIYQNQNFGNYTQNGEIPVCFIATNHTTGGNSGSPVLNAEGHLIGLNFDRAWDGVMSDMQYDAEICRNISVDIRYVLFIIDKLAGASHLIDEMVIVTD</sequence>
<dbReference type="GO" id="GO:0043171">
    <property type="term" value="P:peptide catabolic process"/>
    <property type="evidence" value="ECO:0007669"/>
    <property type="project" value="UniProtKB-UniRule"/>
</dbReference>
<organism evidence="9 10">
    <name type="scientific">Odoribacter splanchnicus</name>
    <dbReference type="NCBI Taxonomy" id="28118"/>
    <lineage>
        <taxon>Bacteria</taxon>
        <taxon>Pseudomonadati</taxon>
        <taxon>Bacteroidota</taxon>
        <taxon>Bacteroidia</taxon>
        <taxon>Bacteroidales</taxon>
        <taxon>Odoribacteraceae</taxon>
        <taxon>Odoribacter</taxon>
    </lineage>
</organism>
<dbReference type="GO" id="GO:0006508">
    <property type="term" value="P:proteolysis"/>
    <property type="evidence" value="ECO:0007669"/>
    <property type="project" value="UniProtKB-KW"/>
</dbReference>
<evidence type="ECO:0000313" key="10">
    <source>
        <dbReference type="Proteomes" id="UP000284243"/>
    </source>
</evidence>
<dbReference type="PANTHER" id="PTHR38469">
    <property type="entry name" value="PERIPLASMIC PEPTIDASE SUBFAMILY S1B"/>
    <property type="match status" value="1"/>
</dbReference>
<dbReference type="EC" id="3.4.14.-" evidence="7"/>
<evidence type="ECO:0000256" key="8">
    <source>
        <dbReference type="SAM" id="Coils"/>
    </source>
</evidence>
<dbReference type="Pfam" id="PF10459">
    <property type="entry name" value="Peptidase_S46"/>
    <property type="match status" value="1"/>
</dbReference>
<comment type="caution">
    <text evidence="9">The sequence shown here is derived from an EMBL/GenBank/DDBJ whole genome shotgun (WGS) entry which is preliminary data.</text>
</comment>
<dbReference type="AlphaFoldDB" id="A0A412TYQ8"/>
<keyword evidence="5 7" id="KW-0378">Hydrolase</keyword>
<evidence type="ECO:0000256" key="6">
    <source>
        <dbReference type="ARBA" id="ARBA00022825"/>
    </source>
</evidence>
<evidence type="ECO:0000256" key="4">
    <source>
        <dbReference type="ARBA" id="ARBA00022729"/>
    </source>
</evidence>
<evidence type="ECO:0000256" key="7">
    <source>
        <dbReference type="RuleBase" id="RU366067"/>
    </source>
</evidence>
<comment type="similarity">
    <text evidence="1 7">Belongs to the peptidase S46 family.</text>
</comment>
<evidence type="ECO:0000256" key="5">
    <source>
        <dbReference type="ARBA" id="ARBA00022801"/>
    </source>
</evidence>
<keyword evidence="2 7" id="KW-0031">Aminopeptidase</keyword>
<evidence type="ECO:0000256" key="2">
    <source>
        <dbReference type="ARBA" id="ARBA00022438"/>
    </source>
</evidence>
<gene>
    <name evidence="9" type="ORF">DWW57_00775</name>
</gene>
<keyword evidence="6 7" id="KW-0720">Serine protease</keyword>
<comment type="function">
    <text evidence="7">Catalyzes the removal of dipeptides from the N-terminus of oligopeptides.</text>
</comment>
<dbReference type="Proteomes" id="UP000284243">
    <property type="component" value="Unassembled WGS sequence"/>
</dbReference>